<dbReference type="SUPFAM" id="SSF52980">
    <property type="entry name" value="Restriction endonuclease-like"/>
    <property type="match status" value="1"/>
</dbReference>
<sequence length="118" mass="14250">MAQHNETGKIGEDQAARWFRQQGYTVLHRNWCFRKYEIDLIATKNNTLHFIEVKTRTSHSFGYPEEAVSRKKMENMMKCAEHYQQLDPQWKRIQYDILSITLHRNGNTDYYLIEDIYC</sequence>
<keyword evidence="3" id="KW-0540">Nuclease</keyword>
<keyword evidence="4" id="KW-1185">Reference proteome</keyword>
<dbReference type="Gene3D" id="3.40.1350.10">
    <property type="match status" value="1"/>
</dbReference>
<dbReference type="GO" id="GO:0004519">
    <property type="term" value="F:endonuclease activity"/>
    <property type="evidence" value="ECO:0007669"/>
    <property type="project" value="UniProtKB-KW"/>
</dbReference>
<protein>
    <recommendedName>
        <fullName evidence="2">UPF0102 protein EV199_0784</fullName>
    </recommendedName>
</protein>
<evidence type="ECO:0000256" key="1">
    <source>
        <dbReference type="ARBA" id="ARBA00006738"/>
    </source>
</evidence>
<dbReference type="Pfam" id="PF02021">
    <property type="entry name" value="UPF0102"/>
    <property type="match status" value="1"/>
</dbReference>
<evidence type="ECO:0000313" key="4">
    <source>
        <dbReference type="Proteomes" id="UP000293874"/>
    </source>
</evidence>
<dbReference type="HAMAP" id="MF_00048">
    <property type="entry name" value="UPF0102"/>
    <property type="match status" value="1"/>
</dbReference>
<comment type="caution">
    <text evidence="3">The sequence shown here is derived from an EMBL/GenBank/DDBJ whole genome shotgun (WGS) entry which is preliminary data.</text>
</comment>
<dbReference type="InterPro" id="IPR003509">
    <property type="entry name" value="UPF0102_YraN-like"/>
</dbReference>
<dbReference type="PANTHER" id="PTHR34039">
    <property type="entry name" value="UPF0102 PROTEIN YRAN"/>
    <property type="match status" value="1"/>
</dbReference>
<proteinExistence type="inferred from homology"/>
<dbReference type="OrthoDB" id="9802516at2"/>
<dbReference type="GO" id="GO:0003676">
    <property type="term" value="F:nucleic acid binding"/>
    <property type="evidence" value="ECO:0007669"/>
    <property type="project" value="InterPro"/>
</dbReference>
<keyword evidence="3" id="KW-0378">Hydrolase</keyword>
<dbReference type="CDD" id="cd20736">
    <property type="entry name" value="PoNe_Nuclease"/>
    <property type="match status" value="1"/>
</dbReference>
<evidence type="ECO:0000256" key="2">
    <source>
        <dbReference type="HAMAP-Rule" id="MF_00048"/>
    </source>
</evidence>
<evidence type="ECO:0000313" key="3">
    <source>
        <dbReference type="EMBL" id="RZS74932.1"/>
    </source>
</evidence>
<organism evidence="3 4">
    <name type="scientific">Pseudobacter ginsenosidimutans</name>
    <dbReference type="NCBI Taxonomy" id="661488"/>
    <lineage>
        <taxon>Bacteria</taxon>
        <taxon>Pseudomonadati</taxon>
        <taxon>Bacteroidota</taxon>
        <taxon>Chitinophagia</taxon>
        <taxon>Chitinophagales</taxon>
        <taxon>Chitinophagaceae</taxon>
        <taxon>Pseudobacter</taxon>
    </lineage>
</organism>
<reference evidence="3 4" key="1">
    <citation type="submission" date="2019-02" db="EMBL/GenBank/DDBJ databases">
        <title>Genomic Encyclopedia of Type Strains, Phase IV (KMG-IV): sequencing the most valuable type-strain genomes for metagenomic binning, comparative biology and taxonomic classification.</title>
        <authorList>
            <person name="Goeker M."/>
        </authorList>
    </citation>
    <scope>NUCLEOTIDE SEQUENCE [LARGE SCALE GENOMIC DNA]</scope>
    <source>
        <strain evidence="3 4">DSM 18116</strain>
    </source>
</reference>
<keyword evidence="3" id="KW-0255">Endonuclease</keyword>
<dbReference type="PANTHER" id="PTHR34039:SF1">
    <property type="entry name" value="UPF0102 PROTEIN YRAN"/>
    <property type="match status" value="1"/>
</dbReference>
<dbReference type="InterPro" id="IPR011335">
    <property type="entry name" value="Restrct_endonuc-II-like"/>
</dbReference>
<dbReference type="RefSeq" id="WP_130539353.1">
    <property type="nucleotide sequence ID" value="NZ_CP042431.1"/>
</dbReference>
<dbReference type="EMBL" id="SGXA01000001">
    <property type="protein sequence ID" value="RZS74932.1"/>
    <property type="molecule type" value="Genomic_DNA"/>
</dbReference>
<dbReference type="Proteomes" id="UP000293874">
    <property type="component" value="Unassembled WGS sequence"/>
</dbReference>
<accession>A0A4Q7N175</accession>
<comment type="similarity">
    <text evidence="1 2">Belongs to the UPF0102 family.</text>
</comment>
<gene>
    <name evidence="3" type="ORF">EV199_0784</name>
</gene>
<dbReference type="InterPro" id="IPR011856">
    <property type="entry name" value="tRNA_endonuc-like_dom_sf"/>
</dbReference>
<dbReference type="AlphaFoldDB" id="A0A4Q7N175"/>
<name>A0A4Q7N175_9BACT</name>